<dbReference type="Gene3D" id="3.40.50.1240">
    <property type="entry name" value="Phosphoglycerate mutase-like"/>
    <property type="match status" value="1"/>
</dbReference>
<dbReference type="Proteomes" id="UP001589788">
    <property type="component" value="Unassembled WGS sequence"/>
</dbReference>
<feature type="region of interest" description="Disordered" evidence="6">
    <location>
        <begin position="98"/>
        <end position="146"/>
    </location>
</feature>
<sequence>MSHLVLLRHGQSVWNAENRFTGWTDVDLSPVGEDEARQAGRLLREEQEAGQLDLVGVHTSLLTRAVRTATLALETMGRPWLPVRRSWRLNERHYGDLQGRNKAETAERHGLEQVQRWRRSYDEPPPPLDPSDPRSGTQDPRYRGLPASALPRSECLADVVRRVVPWFEDCLAADLAHGDVLVVAHGNSIRALAKHLKGISDEAIVDLEVPTGVPWVLRFGPDLTLEEDRFLGDPATVAALQEAVRRQAGG</sequence>
<feature type="binding site" evidence="4">
    <location>
        <begin position="118"/>
        <end position="119"/>
    </location>
    <ligand>
        <name>substrate</name>
    </ligand>
</feature>
<dbReference type="RefSeq" id="WP_377786876.1">
    <property type="nucleotide sequence ID" value="NZ_JBHLYQ010000001.1"/>
</dbReference>
<name>A0ABV6BYM7_9ACTN</name>
<dbReference type="HAMAP" id="MF_01039">
    <property type="entry name" value="PGAM_GpmA"/>
    <property type="match status" value="1"/>
</dbReference>
<keyword evidence="2 4" id="KW-0324">Glycolysis</keyword>
<proteinExistence type="inferred from homology"/>
<feature type="binding site" evidence="4">
    <location>
        <begin position="21"/>
        <end position="22"/>
    </location>
    <ligand>
        <name>substrate</name>
    </ligand>
</feature>
<dbReference type="InterPro" id="IPR029033">
    <property type="entry name" value="His_PPase_superfam"/>
</dbReference>
<dbReference type="EMBL" id="JBHLYQ010000001">
    <property type="protein sequence ID" value="MFC0080553.1"/>
    <property type="molecule type" value="Genomic_DNA"/>
</dbReference>
<comment type="caution">
    <text evidence="7">The sequence shown here is derived from an EMBL/GenBank/DDBJ whole genome shotgun (WGS) entry which is preliminary data.</text>
</comment>
<dbReference type="NCBIfam" id="TIGR01258">
    <property type="entry name" value="pgm_1"/>
    <property type="match status" value="1"/>
</dbReference>
<feature type="binding site" evidence="4">
    <location>
        <position position="102"/>
    </location>
    <ligand>
        <name>substrate</name>
    </ligand>
</feature>
<evidence type="ECO:0000256" key="4">
    <source>
        <dbReference type="HAMAP-Rule" id="MF_01039"/>
    </source>
</evidence>
<feature type="active site" description="Proton donor/acceptor" evidence="4">
    <location>
        <position position="91"/>
    </location>
</feature>
<feature type="binding site" evidence="4">
    <location>
        <begin position="91"/>
        <end position="94"/>
    </location>
    <ligand>
        <name>substrate</name>
    </ligand>
</feature>
<evidence type="ECO:0000256" key="3">
    <source>
        <dbReference type="ARBA" id="ARBA00023235"/>
    </source>
</evidence>
<evidence type="ECO:0000313" key="7">
    <source>
        <dbReference type="EMBL" id="MFC0080553.1"/>
    </source>
</evidence>
<dbReference type="NCBIfam" id="NF010713">
    <property type="entry name" value="PRK14115.1"/>
    <property type="match status" value="1"/>
</dbReference>
<comment type="catalytic activity">
    <reaction evidence="4 5">
        <text>(2R)-2-phosphoglycerate = (2R)-3-phosphoglycerate</text>
        <dbReference type="Rhea" id="RHEA:15901"/>
        <dbReference type="ChEBI" id="CHEBI:58272"/>
        <dbReference type="ChEBI" id="CHEBI:58289"/>
        <dbReference type="EC" id="5.4.2.11"/>
    </reaction>
</comment>
<gene>
    <name evidence="4 7" type="primary">gpmA</name>
    <name evidence="7" type="ORF">ACFFRE_00065</name>
</gene>
<dbReference type="GO" id="GO:0004619">
    <property type="term" value="F:phosphoglycerate mutase activity"/>
    <property type="evidence" value="ECO:0007669"/>
    <property type="project" value="UniProtKB-EC"/>
</dbReference>
<dbReference type="CDD" id="cd07067">
    <property type="entry name" value="HP_PGM_like"/>
    <property type="match status" value="1"/>
</dbReference>
<dbReference type="EC" id="5.4.2.11" evidence="4 5"/>
<comment type="pathway">
    <text evidence="4 5">Carbohydrate degradation; glycolysis; pyruvate from D-glyceraldehyde 3-phosphate: step 3/5.</text>
</comment>
<keyword evidence="3 4" id="KW-0413">Isomerase</keyword>
<accession>A0ABV6BYM7</accession>
<feature type="site" description="Transition state stabilizer" evidence="4">
    <location>
        <position position="185"/>
    </location>
</feature>
<evidence type="ECO:0000313" key="8">
    <source>
        <dbReference type="Proteomes" id="UP001589788"/>
    </source>
</evidence>
<dbReference type="Pfam" id="PF00300">
    <property type="entry name" value="His_Phos_1"/>
    <property type="match status" value="2"/>
</dbReference>
<protein>
    <recommendedName>
        <fullName evidence="4 5">2,3-bisphosphoglycerate-dependent phosphoglycerate mutase</fullName>
        <shortName evidence="4">BPG-dependent PGAM</shortName>
        <shortName evidence="4">PGAM</shortName>
        <shortName evidence="4">Phosphoglyceromutase</shortName>
        <shortName evidence="4">dPGM</shortName>
        <ecNumber evidence="4 5">5.4.2.11</ecNumber>
    </recommendedName>
</protein>
<reference evidence="7 8" key="1">
    <citation type="submission" date="2024-09" db="EMBL/GenBank/DDBJ databases">
        <authorList>
            <person name="Sun Q."/>
            <person name="Mori K."/>
        </authorList>
    </citation>
    <scope>NUCLEOTIDE SEQUENCE [LARGE SCALE GENOMIC DNA]</scope>
    <source>
        <strain evidence="7 8">JCM 15389</strain>
    </source>
</reference>
<dbReference type="PANTHER" id="PTHR11931">
    <property type="entry name" value="PHOSPHOGLYCERATE MUTASE"/>
    <property type="match status" value="1"/>
</dbReference>
<dbReference type="SUPFAM" id="SSF53254">
    <property type="entry name" value="Phosphoglycerate mutase-like"/>
    <property type="match status" value="1"/>
</dbReference>
<keyword evidence="4" id="KW-0312">Gluconeogenesis</keyword>
<comment type="function">
    <text evidence="4 5">Catalyzes the interconversion of 2-phosphoglycerate and 3-phosphoglycerate.</text>
</comment>
<comment type="similarity">
    <text evidence="1 4">Belongs to the phosphoglycerate mutase family. BPG-dependent PGAM subfamily.</text>
</comment>
<feature type="binding site" evidence="4">
    <location>
        <begin position="8"/>
        <end position="15"/>
    </location>
    <ligand>
        <name>substrate</name>
    </ligand>
</feature>
<organism evidence="7 8">
    <name type="scientific">Aciditerrimonas ferrireducens</name>
    <dbReference type="NCBI Taxonomy" id="667306"/>
    <lineage>
        <taxon>Bacteria</taxon>
        <taxon>Bacillati</taxon>
        <taxon>Actinomycetota</taxon>
        <taxon>Acidimicrobiia</taxon>
        <taxon>Acidimicrobiales</taxon>
        <taxon>Acidimicrobiaceae</taxon>
        <taxon>Aciditerrimonas</taxon>
    </lineage>
</organism>
<feature type="binding site" evidence="4">
    <location>
        <position position="64"/>
    </location>
    <ligand>
        <name>substrate</name>
    </ligand>
</feature>
<evidence type="ECO:0000256" key="5">
    <source>
        <dbReference type="RuleBase" id="RU004512"/>
    </source>
</evidence>
<evidence type="ECO:0000256" key="6">
    <source>
        <dbReference type="SAM" id="MobiDB-lite"/>
    </source>
</evidence>
<dbReference type="PIRSF" id="PIRSF000709">
    <property type="entry name" value="6PFK_2-Ptase"/>
    <property type="match status" value="1"/>
</dbReference>
<evidence type="ECO:0000256" key="1">
    <source>
        <dbReference type="ARBA" id="ARBA00006717"/>
    </source>
</evidence>
<dbReference type="SMART" id="SM00855">
    <property type="entry name" value="PGAM"/>
    <property type="match status" value="1"/>
</dbReference>
<feature type="compositionally biased region" description="Basic and acidic residues" evidence="6">
    <location>
        <begin position="98"/>
        <end position="111"/>
    </location>
</feature>
<dbReference type="InterPro" id="IPR001345">
    <property type="entry name" value="PG/BPGM_mutase_AS"/>
</dbReference>
<keyword evidence="8" id="KW-1185">Reference proteome</keyword>
<evidence type="ECO:0000256" key="2">
    <source>
        <dbReference type="ARBA" id="ARBA00023152"/>
    </source>
</evidence>
<feature type="active site" description="Tele-phosphohistidine intermediate" evidence="4">
    <location>
        <position position="9"/>
    </location>
</feature>
<dbReference type="InterPro" id="IPR005952">
    <property type="entry name" value="Phosphogly_mut1"/>
</dbReference>
<dbReference type="PROSITE" id="PS00175">
    <property type="entry name" value="PG_MUTASE"/>
    <property type="match status" value="1"/>
</dbReference>
<feature type="binding site" evidence="4">
    <location>
        <begin position="186"/>
        <end position="187"/>
    </location>
    <ligand>
        <name>substrate</name>
    </ligand>
</feature>
<dbReference type="InterPro" id="IPR013078">
    <property type="entry name" value="His_Pase_superF_clade-1"/>
</dbReference>